<feature type="region of interest" description="Disordered" evidence="1">
    <location>
        <begin position="1"/>
        <end position="49"/>
    </location>
</feature>
<organism evidence="3 4">
    <name type="scientific">Lepidopterella palustris CBS 459.81</name>
    <dbReference type="NCBI Taxonomy" id="1314670"/>
    <lineage>
        <taxon>Eukaryota</taxon>
        <taxon>Fungi</taxon>
        <taxon>Dikarya</taxon>
        <taxon>Ascomycota</taxon>
        <taxon>Pezizomycotina</taxon>
        <taxon>Dothideomycetes</taxon>
        <taxon>Pleosporomycetidae</taxon>
        <taxon>Mytilinidiales</taxon>
        <taxon>Argynnaceae</taxon>
        <taxon>Lepidopterella</taxon>
    </lineage>
</organism>
<dbReference type="InterPro" id="IPR010730">
    <property type="entry name" value="HET"/>
</dbReference>
<dbReference type="AlphaFoldDB" id="A0A8E2DYF0"/>
<protein>
    <recommendedName>
        <fullName evidence="2">Heterokaryon incompatibility domain-containing protein</fullName>
    </recommendedName>
</protein>
<gene>
    <name evidence="3" type="ORF">K432DRAFT_447636</name>
</gene>
<feature type="compositionally biased region" description="Polar residues" evidence="1">
    <location>
        <begin position="23"/>
        <end position="48"/>
    </location>
</feature>
<evidence type="ECO:0000313" key="3">
    <source>
        <dbReference type="EMBL" id="OCK73811.1"/>
    </source>
</evidence>
<sequence>MWSNYPNQPGRYSGYPNRPPMNSGYQNQHPNMGNQVVANPSFGGQPTVNIPRVQPPWQQQVQNQYTTNTGFQAVANPRLGGQQTMNIPRVQRLPHRPAQMQRPKPQSSGASCEICCDMTPRIQPKSRIQLDPDRIVIYLWNFLQTRDECPFCNLLLRLFEHYVDGAEEKIRLAEQKLSCSLDGPIASVVVKSNQPVVITFSEGMHEKASLVRDAIVSEEKIDPRKVYYPPPILVYCPAGKEVLGWPSLGDFKDPEPMLDDNFKFFKSRLQNCVKNHTSTCGRAGGTSLPRRLIDVGTSDSDVIKLVESKKLGSRGRKYATVSHRWADEKLMFRTLRVNFNERLDSIDEDGMPRVLQDSIKVTRALGLRYLWMDTVCLIQDDKDDMGKEIPKMGDYYANAYFTIAASSSKDSTVPFVSRRNSYYTPDWFPFGEDGSGVHVRRLGVEGHLAKRANTQGWVWQESALSVRVLNFAPSELIWECREDVESECEYEPQDLPSLGLARKYHDVQERPFELWQELIQSYSARSLKNFNDLLPAISGLAKRVQDKTGSKYFAGIWEQDLVPSLLWEVTRGFDRIGEPLPKVPDPIDPDTKAHMKCTTPSWSWASIQGWVRTSDTTMGNSSKHAGYRGPGGFTAVNRSFAAMKLDVRNVKVEDIVPSKRDNPFGEVTGGTLKLYGRLIQVTLTCTHKKSTGWTYMVKVPGQPGSGTRISADTELKLYPNPGSWAPYRTVRRSNDTPKSEFAVTAHCLLVVQGPAAPGRRATQDGLVLGLSEDDDDEFKRIGYFSFPNSSCFDGVSYQLVTIV</sequence>
<keyword evidence="4" id="KW-1185">Reference proteome</keyword>
<evidence type="ECO:0000313" key="4">
    <source>
        <dbReference type="Proteomes" id="UP000250266"/>
    </source>
</evidence>
<dbReference type="PANTHER" id="PTHR33112:SF16">
    <property type="entry name" value="HETEROKARYON INCOMPATIBILITY DOMAIN-CONTAINING PROTEIN"/>
    <property type="match status" value="1"/>
</dbReference>
<evidence type="ECO:0000259" key="2">
    <source>
        <dbReference type="Pfam" id="PF06985"/>
    </source>
</evidence>
<proteinExistence type="predicted"/>
<feature type="domain" description="Heterokaryon incompatibility" evidence="2">
    <location>
        <begin position="318"/>
        <end position="461"/>
    </location>
</feature>
<dbReference type="OrthoDB" id="3691074at2759"/>
<evidence type="ECO:0000256" key="1">
    <source>
        <dbReference type="SAM" id="MobiDB-lite"/>
    </source>
</evidence>
<name>A0A8E2DYF0_9PEZI</name>
<dbReference type="EMBL" id="KV745647">
    <property type="protein sequence ID" value="OCK73811.1"/>
    <property type="molecule type" value="Genomic_DNA"/>
</dbReference>
<dbReference type="Pfam" id="PF06985">
    <property type="entry name" value="HET"/>
    <property type="match status" value="1"/>
</dbReference>
<reference evidence="3 4" key="1">
    <citation type="journal article" date="2016" name="Nat. Commun.">
        <title>Ectomycorrhizal ecology is imprinted in the genome of the dominant symbiotic fungus Cenococcum geophilum.</title>
        <authorList>
            <consortium name="DOE Joint Genome Institute"/>
            <person name="Peter M."/>
            <person name="Kohler A."/>
            <person name="Ohm R.A."/>
            <person name="Kuo A."/>
            <person name="Krutzmann J."/>
            <person name="Morin E."/>
            <person name="Arend M."/>
            <person name="Barry K.W."/>
            <person name="Binder M."/>
            <person name="Choi C."/>
            <person name="Clum A."/>
            <person name="Copeland A."/>
            <person name="Grisel N."/>
            <person name="Haridas S."/>
            <person name="Kipfer T."/>
            <person name="LaButti K."/>
            <person name="Lindquist E."/>
            <person name="Lipzen A."/>
            <person name="Maire R."/>
            <person name="Meier B."/>
            <person name="Mihaltcheva S."/>
            <person name="Molinier V."/>
            <person name="Murat C."/>
            <person name="Poggeler S."/>
            <person name="Quandt C.A."/>
            <person name="Sperisen C."/>
            <person name="Tritt A."/>
            <person name="Tisserant E."/>
            <person name="Crous P.W."/>
            <person name="Henrissat B."/>
            <person name="Nehls U."/>
            <person name="Egli S."/>
            <person name="Spatafora J.W."/>
            <person name="Grigoriev I.V."/>
            <person name="Martin F.M."/>
        </authorList>
    </citation>
    <scope>NUCLEOTIDE SEQUENCE [LARGE SCALE GENOMIC DNA]</scope>
    <source>
        <strain evidence="3 4">CBS 459.81</strain>
    </source>
</reference>
<dbReference type="PANTHER" id="PTHR33112">
    <property type="entry name" value="DOMAIN PROTEIN, PUTATIVE-RELATED"/>
    <property type="match status" value="1"/>
</dbReference>
<accession>A0A8E2DYF0</accession>
<dbReference type="Proteomes" id="UP000250266">
    <property type="component" value="Unassembled WGS sequence"/>
</dbReference>